<sequence length="524" mass="56076">MSDRKQPVERQEKANCSQRKQPIAYRAATGIGGGIVGAAIGGLLGRRVGGTVGGVVGAVAGALVGKGTAQRVNATVEGVVGAAQTVADAVHDSVNGVGDALKDTVEQVKPSIVGAVDTVKDTVDRVKPSIVGAVDTVKDTVDRVKPSVLSVVDTVKDTVDQVKPSVVDTARNVAEVVNFSGNTGEVVFNDIIEQPDASRVVEENAKEKPEEVKPPVVNESKGVTEDAYLCINDGGNTLKERVEQVNTSIVSQVDTVKEDILEDPWDSVVDTSDAVGETMEWIVEPHAVGRADTVQNTTEDPLCRDVNEWVSQSLNHLQQTHDSEENTESTNFEERQQEYQPPQQQKIQAQSKKNQQFTGIGKFLVGAGVIAIVGTILSWIPKQNLFAVRSPESSQSIEQVSAATSSSKFQEISTPDGWIFLGNVNNKPGAALLGKPLSEVLQSTDSRVVPSPGAVVTVTVKPGVTLRKNKPQLPHFSYQEQKALAVLKPQEKLKVLKVEFVPNPSTTQTTRVWAKVSRCGDDCN</sequence>
<dbReference type="OrthoDB" id="505277at2"/>
<comment type="caution">
    <text evidence="3">The sequence shown here is derived from an EMBL/GenBank/DDBJ whole genome shotgun (WGS) entry which is preliminary data.</text>
</comment>
<reference evidence="3" key="2">
    <citation type="submission" date="2019-11" db="EMBL/GenBank/DDBJ databases">
        <title>Improved Assembly of Tolypothrix boutellei genome.</title>
        <authorList>
            <person name="Sarangi A.N."/>
            <person name="Mukherjee M."/>
            <person name="Ghosh S."/>
            <person name="Singh D."/>
            <person name="Das A."/>
            <person name="Kant S."/>
            <person name="Prusty A."/>
            <person name="Tripathy S."/>
        </authorList>
    </citation>
    <scope>NUCLEOTIDE SEQUENCE</scope>
    <source>
        <strain evidence="3">VB521301</strain>
    </source>
</reference>
<keyword evidence="4" id="KW-1185">Reference proteome</keyword>
<protein>
    <recommendedName>
        <fullName evidence="5">17 kDa surface antigen</fullName>
    </recommendedName>
</protein>
<evidence type="ECO:0000313" key="3">
    <source>
        <dbReference type="EMBL" id="KAF3886850.1"/>
    </source>
</evidence>
<reference evidence="3" key="1">
    <citation type="journal article" date="2015" name="Genome Announc.">
        <title>Draft Genome Sequence of Tolypothrix boutellei Strain VB521301.</title>
        <authorList>
            <person name="Chandrababunaidu M.M."/>
            <person name="Singh D."/>
            <person name="Sen D."/>
            <person name="Bhan S."/>
            <person name="Das S."/>
            <person name="Gupta A."/>
            <person name="Adhikary S.P."/>
            <person name="Tripathy S."/>
        </authorList>
    </citation>
    <scope>NUCLEOTIDE SEQUENCE</scope>
    <source>
        <strain evidence="3">VB521301</strain>
    </source>
</reference>
<keyword evidence="2" id="KW-0472">Membrane</keyword>
<evidence type="ECO:0000256" key="1">
    <source>
        <dbReference type="SAM" id="MobiDB-lite"/>
    </source>
</evidence>
<feature type="region of interest" description="Disordered" evidence="1">
    <location>
        <begin position="315"/>
        <end position="352"/>
    </location>
</feature>
<organism evidence="3 4">
    <name type="scientific">Tolypothrix bouteillei VB521301</name>
    <dbReference type="NCBI Taxonomy" id="1479485"/>
    <lineage>
        <taxon>Bacteria</taxon>
        <taxon>Bacillati</taxon>
        <taxon>Cyanobacteriota</taxon>
        <taxon>Cyanophyceae</taxon>
        <taxon>Nostocales</taxon>
        <taxon>Tolypothrichaceae</taxon>
        <taxon>Tolypothrix</taxon>
    </lineage>
</organism>
<feature type="compositionally biased region" description="Low complexity" evidence="1">
    <location>
        <begin position="338"/>
        <end position="352"/>
    </location>
</feature>
<accession>A0A8S9T336</accession>
<gene>
    <name evidence="3" type="ORF">DA73_0400016180</name>
</gene>
<keyword evidence="2" id="KW-1133">Transmembrane helix</keyword>
<dbReference type="RefSeq" id="WP_050045851.1">
    <property type="nucleotide sequence ID" value="NZ_JHEG04000001.1"/>
</dbReference>
<evidence type="ECO:0000256" key="2">
    <source>
        <dbReference type="SAM" id="Phobius"/>
    </source>
</evidence>
<dbReference type="EMBL" id="JHEG04000001">
    <property type="protein sequence ID" value="KAF3886850.1"/>
    <property type="molecule type" value="Genomic_DNA"/>
</dbReference>
<name>A0A8S9T336_9CYAN</name>
<evidence type="ECO:0000313" key="4">
    <source>
        <dbReference type="Proteomes" id="UP000029738"/>
    </source>
</evidence>
<proteinExistence type="predicted"/>
<feature type="transmembrane region" description="Helical" evidence="2">
    <location>
        <begin position="360"/>
        <end position="380"/>
    </location>
</feature>
<keyword evidence="2" id="KW-0812">Transmembrane</keyword>
<dbReference type="AlphaFoldDB" id="A0A8S9T336"/>
<dbReference type="Proteomes" id="UP000029738">
    <property type="component" value="Unassembled WGS sequence"/>
</dbReference>
<dbReference type="Gene3D" id="1.20.120.20">
    <property type="entry name" value="Apolipoprotein"/>
    <property type="match status" value="1"/>
</dbReference>
<evidence type="ECO:0008006" key="5">
    <source>
        <dbReference type="Google" id="ProtNLM"/>
    </source>
</evidence>